<keyword evidence="1" id="KW-0732">Signal</keyword>
<name>A0A7C3PIH9_9CYAN</name>
<feature type="domain" description="Peptidase C-terminal archaeal/bacterial" evidence="2">
    <location>
        <begin position="44"/>
        <end position="107"/>
    </location>
</feature>
<dbReference type="SUPFAM" id="SSF89260">
    <property type="entry name" value="Collagen-binding domain"/>
    <property type="match status" value="2"/>
</dbReference>
<dbReference type="AlphaFoldDB" id="A0A7C3PIH9"/>
<dbReference type="Pfam" id="PF04151">
    <property type="entry name" value="PPC"/>
    <property type="match status" value="1"/>
</dbReference>
<evidence type="ECO:0000256" key="1">
    <source>
        <dbReference type="ARBA" id="ARBA00022729"/>
    </source>
</evidence>
<dbReference type="Gene3D" id="2.60.120.380">
    <property type="match status" value="2"/>
</dbReference>
<gene>
    <name evidence="3" type="ORF">ENR64_19210</name>
</gene>
<dbReference type="InterPro" id="IPR013783">
    <property type="entry name" value="Ig-like_fold"/>
</dbReference>
<accession>A0A7C3PIH9</accession>
<dbReference type="Gene3D" id="2.130.10.130">
    <property type="entry name" value="Integrin alpha, N-terminal"/>
    <property type="match status" value="1"/>
</dbReference>
<dbReference type="PANTHER" id="PTHR46580">
    <property type="entry name" value="SENSOR KINASE-RELATED"/>
    <property type="match status" value="1"/>
</dbReference>
<organism evidence="3">
    <name type="scientific">Oscillatoriales cyanobacterium SpSt-418</name>
    <dbReference type="NCBI Taxonomy" id="2282169"/>
    <lineage>
        <taxon>Bacteria</taxon>
        <taxon>Bacillati</taxon>
        <taxon>Cyanobacteriota</taxon>
        <taxon>Cyanophyceae</taxon>
        <taxon>Oscillatoriophycideae</taxon>
        <taxon>Oscillatoriales</taxon>
    </lineage>
</organism>
<sequence length="842" mass="91515">MKAMADTLNDNSYSTTQRSINYSPTAQTFGGDSSYSLDATDRQDVYRLNWSRSSGIAISLSPQNGNADLELRDSGNNLLYSSANTGAAADAILLDRLNAGTYYIRIHNDAEVGSSAYSFKVQGFENRSDIIWRNYSASNGGVFVWKMDGIAYQGFDAVTYLPYPEWRAEAVGDFDGDGISDIAWRNTTSGGNVIWLLDANNKIKANASIPAIPISSGWRIAGAGDFTGDGKADIIWRNVTTGNTSIWQMDGVTYKGSIGFAPNILSGGLVSPVWSITGVADFNLDGNLDIAWRNTTNGENYLWYMNKNNFTSGLFLVDTNGSNKLEDQRWRMEGVGDFNRDGNPDLLWRFYGGNTALNFVWYMNNNRMVSGEQFTTVSDNTWEIVDSAPKANVADLGGNTMNTAFDIGTVSTSTVSYNETVGRLGDQDDFYRFKVGAASTVKVGLSQYNGQVNIQLIHDKNNNGVIDDLETVYDNSVNSAQVPNFISDGFLAEQTGTYFVRVRSTTTGGTPYNLNLSTVAANLVNLSVIADSFRILNMSSNPITEVTLGTNPISIQLEVKVKNNNPTTAIQDVPISFYISRDSNIVPNSQDPNTQDYEMFVSAPTDTTIDFAGGETKTLKFTVSIPDATEDFWVSDQSYFLGAYVDPQNVIAETNNNDNAISKSFVVKGTLRPDIVGTQFAINTSASSPGQPIQITGKIKNQGTRQTGSSFLVQFVLSKNNVIGDYVDDLPLTGFIVVPKSLSAGEEITFDTNLKESDVPGKDKGYLAGTNVTPPLKLPSLSDEYAIPYWQSYGNGSYYLGMILDFTFNAGERTGDRANNSGLGLNVDYGTLNISGIVSGGI</sequence>
<dbReference type="SUPFAM" id="SSF69318">
    <property type="entry name" value="Integrin alpha N-terminal domain"/>
    <property type="match status" value="1"/>
</dbReference>
<evidence type="ECO:0000313" key="3">
    <source>
        <dbReference type="EMBL" id="HFM99838.1"/>
    </source>
</evidence>
<dbReference type="Gene3D" id="2.40.128.340">
    <property type="match status" value="1"/>
</dbReference>
<dbReference type="InterPro" id="IPR028994">
    <property type="entry name" value="Integrin_alpha_N"/>
</dbReference>
<proteinExistence type="predicted"/>
<protein>
    <recommendedName>
        <fullName evidence="2">Peptidase C-terminal archaeal/bacterial domain-containing protein</fullName>
    </recommendedName>
</protein>
<dbReference type="PANTHER" id="PTHR46580:SF2">
    <property type="entry name" value="MAM DOMAIN-CONTAINING PROTEIN"/>
    <property type="match status" value="1"/>
</dbReference>
<dbReference type="EMBL" id="DSRU01000275">
    <property type="protein sequence ID" value="HFM99838.1"/>
    <property type="molecule type" value="Genomic_DNA"/>
</dbReference>
<evidence type="ECO:0000259" key="2">
    <source>
        <dbReference type="Pfam" id="PF04151"/>
    </source>
</evidence>
<dbReference type="Pfam" id="PF13517">
    <property type="entry name" value="FG-GAP_3"/>
    <property type="match status" value="2"/>
</dbReference>
<comment type="caution">
    <text evidence="3">The sequence shown here is derived from an EMBL/GenBank/DDBJ whole genome shotgun (WGS) entry which is preliminary data.</text>
</comment>
<dbReference type="Gene3D" id="2.60.40.10">
    <property type="entry name" value="Immunoglobulins"/>
    <property type="match status" value="2"/>
</dbReference>
<reference evidence="3" key="1">
    <citation type="journal article" date="2020" name="mSystems">
        <title>Genome- and Community-Level Interaction Insights into Carbon Utilization and Element Cycling Functions of Hydrothermarchaeota in Hydrothermal Sediment.</title>
        <authorList>
            <person name="Zhou Z."/>
            <person name="Liu Y."/>
            <person name="Xu W."/>
            <person name="Pan J."/>
            <person name="Luo Z.H."/>
            <person name="Li M."/>
        </authorList>
    </citation>
    <scope>NUCLEOTIDE SEQUENCE [LARGE SCALE GENOMIC DNA]</scope>
    <source>
        <strain evidence="3">SpSt-418</strain>
    </source>
</reference>
<dbReference type="InterPro" id="IPR013517">
    <property type="entry name" value="FG-GAP"/>
</dbReference>
<dbReference type="InterPro" id="IPR007280">
    <property type="entry name" value="Peptidase_C_arc/bac"/>
</dbReference>